<dbReference type="Proteomes" id="UP000248856">
    <property type="component" value="Unassembled WGS sequence"/>
</dbReference>
<evidence type="ECO:0000256" key="2">
    <source>
        <dbReference type="SAM" id="MobiDB-lite"/>
    </source>
</evidence>
<feature type="coiled-coil region" evidence="1">
    <location>
        <begin position="11"/>
        <end position="52"/>
    </location>
</feature>
<comment type="caution">
    <text evidence="3">The sequence shown here is derived from an EMBL/GenBank/DDBJ whole genome shotgun (WGS) entry which is preliminary data.</text>
</comment>
<protein>
    <submittedName>
        <fullName evidence="3">SlyX protein</fullName>
    </submittedName>
</protein>
<evidence type="ECO:0000313" key="3">
    <source>
        <dbReference type="EMBL" id="RAR84929.1"/>
    </source>
</evidence>
<dbReference type="PANTHER" id="PTHR36508:SF1">
    <property type="entry name" value="PROTEIN SLYX"/>
    <property type="match status" value="1"/>
</dbReference>
<dbReference type="PANTHER" id="PTHR36508">
    <property type="entry name" value="PROTEIN SLYX"/>
    <property type="match status" value="1"/>
</dbReference>
<sequence length="72" mass="8197">MPDTPTPSQRIDELEIKASYAEDLLDQLNVTVYRQQQQIDVLQRALAALRQQLPEASGAPARNLRDEIPPHY</sequence>
<feature type="compositionally biased region" description="Basic and acidic residues" evidence="2">
    <location>
        <begin position="63"/>
        <end position="72"/>
    </location>
</feature>
<feature type="region of interest" description="Disordered" evidence="2">
    <location>
        <begin position="53"/>
        <end position="72"/>
    </location>
</feature>
<keyword evidence="4" id="KW-1185">Reference proteome</keyword>
<dbReference type="AlphaFoldDB" id="A0A328ZGG9"/>
<name>A0A328ZGG9_9BURK</name>
<dbReference type="EMBL" id="QLTA01000008">
    <property type="protein sequence ID" value="RAR84929.1"/>
    <property type="molecule type" value="Genomic_DNA"/>
</dbReference>
<dbReference type="OrthoDB" id="5297107at2"/>
<dbReference type="Pfam" id="PF04102">
    <property type="entry name" value="SlyX"/>
    <property type="match status" value="1"/>
</dbReference>
<evidence type="ECO:0000256" key="1">
    <source>
        <dbReference type="SAM" id="Coils"/>
    </source>
</evidence>
<dbReference type="RefSeq" id="WP_111876361.1">
    <property type="nucleotide sequence ID" value="NZ_CBCSGC010000036.1"/>
</dbReference>
<keyword evidence="1" id="KW-0175">Coiled coil</keyword>
<gene>
    <name evidence="3" type="ORF">AX018_100819</name>
</gene>
<accession>A0A328ZGG9</accession>
<dbReference type="Gene3D" id="1.20.5.300">
    <property type="match status" value="1"/>
</dbReference>
<evidence type="ECO:0000313" key="4">
    <source>
        <dbReference type="Proteomes" id="UP000248856"/>
    </source>
</evidence>
<reference evidence="3 4" key="1">
    <citation type="submission" date="2018-06" db="EMBL/GenBank/DDBJ databases">
        <title>Genomic Encyclopedia of Archaeal and Bacterial Type Strains, Phase II (KMG-II): from individual species to whole genera.</title>
        <authorList>
            <person name="Goeker M."/>
        </authorList>
    </citation>
    <scope>NUCLEOTIDE SEQUENCE [LARGE SCALE GENOMIC DNA]</scope>
    <source>
        <strain evidence="3 4">CFPB 3232</strain>
    </source>
</reference>
<proteinExistence type="predicted"/>
<dbReference type="InterPro" id="IPR007236">
    <property type="entry name" value="SlyX"/>
</dbReference>
<organism evidence="3 4">
    <name type="scientific">Paracidovorax anthurii</name>
    <dbReference type="NCBI Taxonomy" id="78229"/>
    <lineage>
        <taxon>Bacteria</taxon>
        <taxon>Pseudomonadati</taxon>
        <taxon>Pseudomonadota</taxon>
        <taxon>Betaproteobacteria</taxon>
        <taxon>Burkholderiales</taxon>
        <taxon>Comamonadaceae</taxon>
        <taxon>Paracidovorax</taxon>
    </lineage>
</organism>